<dbReference type="Proteomes" id="UP001417504">
    <property type="component" value="Unassembled WGS sequence"/>
</dbReference>
<dbReference type="AlphaFoldDB" id="A0AAP0E4F4"/>
<comment type="caution">
    <text evidence="1">The sequence shown here is derived from an EMBL/GenBank/DDBJ whole genome shotgun (WGS) entry which is preliminary data.</text>
</comment>
<evidence type="ECO:0000313" key="1">
    <source>
        <dbReference type="EMBL" id="KAK9085100.1"/>
    </source>
</evidence>
<name>A0AAP0E4F4_9MAGN</name>
<proteinExistence type="predicted"/>
<keyword evidence="2" id="KW-1185">Reference proteome</keyword>
<evidence type="ECO:0000313" key="2">
    <source>
        <dbReference type="Proteomes" id="UP001417504"/>
    </source>
</evidence>
<organism evidence="1 2">
    <name type="scientific">Stephania japonica</name>
    <dbReference type="NCBI Taxonomy" id="461633"/>
    <lineage>
        <taxon>Eukaryota</taxon>
        <taxon>Viridiplantae</taxon>
        <taxon>Streptophyta</taxon>
        <taxon>Embryophyta</taxon>
        <taxon>Tracheophyta</taxon>
        <taxon>Spermatophyta</taxon>
        <taxon>Magnoliopsida</taxon>
        <taxon>Ranunculales</taxon>
        <taxon>Menispermaceae</taxon>
        <taxon>Menispermoideae</taxon>
        <taxon>Cissampelideae</taxon>
        <taxon>Stephania</taxon>
    </lineage>
</organism>
<protein>
    <submittedName>
        <fullName evidence="1">Uncharacterized protein</fullName>
    </submittedName>
</protein>
<reference evidence="1 2" key="1">
    <citation type="submission" date="2024-01" db="EMBL/GenBank/DDBJ databases">
        <title>Genome assemblies of Stephania.</title>
        <authorList>
            <person name="Yang L."/>
        </authorList>
    </citation>
    <scope>NUCLEOTIDE SEQUENCE [LARGE SCALE GENOMIC DNA]</scope>
    <source>
        <strain evidence="1">QJT</strain>
        <tissue evidence="1">Leaf</tissue>
    </source>
</reference>
<accession>A0AAP0E4F4</accession>
<sequence length="297" mass="32619">MLTASCCGYAGGFESLELFRLAYVTISEGVLETILFSYRILKELSSSDSGNTGDIAGENAFVFYLRTEEDRDKVPLARMTGEVTATELGVARLENPKSSAPVPTLPKPDLPLHLVTNQGEDIMVTDVDSTNQESNVTEKATQNNAASHEDSNIDVPANFTRGSATLLNNIIFKKLWRRKTYLLRWALKGGRSGSTLPAVLNCPFRSCGKEGNTPLVYVARTLHSNPKYPCRTLEMIARGTSPRAINLPSTDIVPNLTTLYLLGPDRTVGSDTMMNFSVLRYVTHKRPIFPVSIQSPT</sequence>
<gene>
    <name evidence="1" type="ORF">Sjap_025511</name>
</gene>
<dbReference type="EMBL" id="JBBNAE010000011">
    <property type="protein sequence ID" value="KAK9085100.1"/>
    <property type="molecule type" value="Genomic_DNA"/>
</dbReference>